<sequence>MNVRGGDAPPSNGGEFLLQLLRKPPNPNPPTPSPQQQPSQTFSQDPAVAAVGPSIPTFHLPHAAFASNGRDFPYGSWNQSTSPPFAPHNYFLQNPNVNPNLNPDFSSPPGGFNYTPHQFNLQSNRIALVDDSRKLGSYVDNSKPRQHGENIIFGSLNRDVQQPDAGDVLHQSLYRNNKPGNSYLEERLGMDRRPNTFPMHSIEVNGNARAESSVSRGYEQERSSKSNNRIKQGDNGYRTVAPPPGFSSNIKNVGNREYGHGRVAPHHHNVDKATGHSGDMHRKDRLRNQLESPGPSAGSSLQSVSAFDTEESMMDVHANEVEHLTYAGQDKMGRDRGQSGMDDLDQLVSSLVLEDESDKKKHHRDKDYRSDKRGQWIMGQRMRNVKRQTACRNDINRLNAPFLAVFESLIPADEEKVKQKQLLTVLEKLVGKEWPEARLYLYGSCANSFGFSKSDIDVCLAMDLGNVDKSEVLLKLADILQSDNLQNVQALTRARVPVVKLMDPVTGISCDICINNVLAVVNTKLLHDYARIDARLRQLAFIVKHWAKSRGVNVTYQGTLSSYAYVLMCIHFLQQRRPAILPCLQGMEITYFATIDNVECAYFDQVEKLQNYGSRNGESIAQLVWAFFHYWAYCHDYASDVISVRTGSTLSKRAKDWTRRVGNDRHLICIEDPFEVSHDLGRVVDKYSIRVLREEFERAAEIMQHDPNPCVTLFEPYMSN</sequence>
<dbReference type="SUPFAM" id="SSF81301">
    <property type="entry name" value="Nucleotidyltransferase"/>
    <property type="match status" value="1"/>
</dbReference>
<dbReference type="PANTHER" id="PTHR12271">
    <property type="entry name" value="POLY A POLYMERASE CID PAP -RELATED"/>
    <property type="match status" value="1"/>
</dbReference>
<name>A0ABR0XTP4_REHGL</name>
<comment type="cofactor">
    <cofactor evidence="2">
        <name>Mg(2+)</name>
        <dbReference type="ChEBI" id="CHEBI:18420"/>
    </cofactor>
</comment>
<evidence type="ECO:0000313" key="11">
    <source>
        <dbReference type="EMBL" id="KAK6162420.1"/>
    </source>
</evidence>
<dbReference type="Pfam" id="PF22600">
    <property type="entry name" value="MTPAP-like_central"/>
    <property type="match status" value="1"/>
</dbReference>
<dbReference type="Gene3D" id="3.30.460.10">
    <property type="entry name" value="Beta Polymerase, domain 2"/>
    <property type="match status" value="1"/>
</dbReference>
<comment type="cofactor">
    <cofactor evidence="1">
        <name>Mn(2+)</name>
        <dbReference type="ChEBI" id="CHEBI:29035"/>
    </cofactor>
</comment>
<dbReference type="Proteomes" id="UP001318860">
    <property type="component" value="Unassembled WGS sequence"/>
</dbReference>
<evidence type="ECO:0000259" key="9">
    <source>
        <dbReference type="Pfam" id="PF03828"/>
    </source>
</evidence>
<evidence type="ECO:0000256" key="7">
    <source>
        <dbReference type="ARBA" id="ARBA00022842"/>
    </source>
</evidence>
<comment type="caution">
    <text evidence="11">The sequence shown here is derived from an EMBL/GenBank/DDBJ whole genome shotgun (WGS) entry which is preliminary data.</text>
</comment>
<keyword evidence="7" id="KW-0460">Magnesium</keyword>
<feature type="domain" description="Poly(A) RNA polymerase mitochondrial-like central palm" evidence="10">
    <location>
        <begin position="403"/>
        <end position="530"/>
    </location>
</feature>
<keyword evidence="5" id="KW-0808">Transferase</keyword>
<comment type="subcellular location">
    <subcellularLocation>
        <location evidence="3">Cytoplasm</location>
    </subcellularLocation>
</comment>
<feature type="region of interest" description="Disordered" evidence="8">
    <location>
        <begin position="205"/>
        <end position="246"/>
    </location>
</feature>
<evidence type="ECO:0000256" key="6">
    <source>
        <dbReference type="ARBA" id="ARBA00022723"/>
    </source>
</evidence>
<dbReference type="EMBL" id="JABTTQ020000002">
    <property type="protein sequence ID" value="KAK6162420.1"/>
    <property type="molecule type" value="Genomic_DNA"/>
</dbReference>
<evidence type="ECO:0008006" key="13">
    <source>
        <dbReference type="Google" id="ProtNLM"/>
    </source>
</evidence>
<gene>
    <name evidence="11" type="ORF">DH2020_002261</name>
</gene>
<evidence type="ECO:0000256" key="8">
    <source>
        <dbReference type="SAM" id="MobiDB-lite"/>
    </source>
</evidence>
<feature type="compositionally biased region" description="Pro residues" evidence="8">
    <location>
        <begin position="24"/>
        <end position="35"/>
    </location>
</feature>
<dbReference type="InterPro" id="IPR043519">
    <property type="entry name" value="NT_sf"/>
</dbReference>
<evidence type="ECO:0000256" key="4">
    <source>
        <dbReference type="ARBA" id="ARBA00022490"/>
    </source>
</evidence>
<dbReference type="SUPFAM" id="SSF81631">
    <property type="entry name" value="PAP/OAS1 substrate-binding domain"/>
    <property type="match status" value="1"/>
</dbReference>
<reference evidence="11 12" key="1">
    <citation type="journal article" date="2021" name="Comput. Struct. Biotechnol. J.">
        <title>De novo genome assembly of the potent medicinal plant Rehmannia glutinosa using nanopore technology.</title>
        <authorList>
            <person name="Ma L."/>
            <person name="Dong C."/>
            <person name="Song C."/>
            <person name="Wang X."/>
            <person name="Zheng X."/>
            <person name="Niu Y."/>
            <person name="Chen S."/>
            <person name="Feng W."/>
        </authorList>
    </citation>
    <scope>NUCLEOTIDE SEQUENCE [LARGE SCALE GENOMIC DNA]</scope>
    <source>
        <strain evidence="11">DH-2019</strain>
    </source>
</reference>
<evidence type="ECO:0000256" key="3">
    <source>
        <dbReference type="ARBA" id="ARBA00004496"/>
    </source>
</evidence>
<dbReference type="Gene3D" id="1.10.1410.10">
    <property type="match status" value="1"/>
</dbReference>
<accession>A0ABR0XTP4</accession>
<proteinExistence type="predicted"/>
<dbReference type="Pfam" id="PF03828">
    <property type="entry name" value="PAP_assoc"/>
    <property type="match status" value="1"/>
</dbReference>
<dbReference type="InterPro" id="IPR002058">
    <property type="entry name" value="PAP_assoc"/>
</dbReference>
<dbReference type="InterPro" id="IPR054708">
    <property type="entry name" value="MTPAP-like_central"/>
</dbReference>
<dbReference type="PANTHER" id="PTHR12271:SF40">
    <property type="entry name" value="POLY(A) RNA POLYMERASE GLD2"/>
    <property type="match status" value="1"/>
</dbReference>
<keyword evidence="12" id="KW-1185">Reference proteome</keyword>
<protein>
    <recommendedName>
        <fullName evidence="13">Polynucleotide adenylyltransferase</fullName>
    </recommendedName>
</protein>
<feature type="domain" description="PAP-associated" evidence="9">
    <location>
        <begin position="619"/>
        <end position="678"/>
    </location>
</feature>
<dbReference type="CDD" id="cd05402">
    <property type="entry name" value="NT_PAP_TUTase"/>
    <property type="match status" value="1"/>
</dbReference>
<evidence type="ECO:0000313" key="12">
    <source>
        <dbReference type="Proteomes" id="UP001318860"/>
    </source>
</evidence>
<evidence type="ECO:0000256" key="5">
    <source>
        <dbReference type="ARBA" id="ARBA00022679"/>
    </source>
</evidence>
<organism evidence="11 12">
    <name type="scientific">Rehmannia glutinosa</name>
    <name type="common">Chinese foxglove</name>
    <dbReference type="NCBI Taxonomy" id="99300"/>
    <lineage>
        <taxon>Eukaryota</taxon>
        <taxon>Viridiplantae</taxon>
        <taxon>Streptophyta</taxon>
        <taxon>Embryophyta</taxon>
        <taxon>Tracheophyta</taxon>
        <taxon>Spermatophyta</taxon>
        <taxon>Magnoliopsida</taxon>
        <taxon>eudicotyledons</taxon>
        <taxon>Gunneridae</taxon>
        <taxon>Pentapetalae</taxon>
        <taxon>asterids</taxon>
        <taxon>lamiids</taxon>
        <taxon>Lamiales</taxon>
        <taxon>Orobanchaceae</taxon>
        <taxon>Rehmannieae</taxon>
        <taxon>Rehmannia</taxon>
    </lineage>
</organism>
<evidence type="ECO:0000256" key="1">
    <source>
        <dbReference type="ARBA" id="ARBA00001936"/>
    </source>
</evidence>
<feature type="region of interest" description="Disordered" evidence="8">
    <location>
        <begin position="1"/>
        <end position="47"/>
    </location>
</feature>
<evidence type="ECO:0000259" key="10">
    <source>
        <dbReference type="Pfam" id="PF22600"/>
    </source>
</evidence>
<keyword evidence="4" id="KW-0963">Cytoplasm</keyword>
<keyword evidence="6" id="KW-0479">Metal-binding</keyword>
<evidence type="ECO:0000256" key="2">
    <source>
        <dbReference type="ARBA" id="ARBA00001946"/>
    </source>
</evidence>